<accession>A0A9N9NVB6</accession>
<gene>
    <name evidence="2" type="ORF">FCALED_LOCUS17111</name>
</gene>
<keyword evidence="3" id="KW-1185">Reference proteome</keyword>
<reference evidence="2" key="1">
    <citation type="submission" date="2021-06" db="EMBL/GenBank/DDBJ databases">
        <authorList>
            <person name="Kallberg Y."/>
            <person name="Tangrot J."/>
            <person name="Rosling A."/>
        </authorList>
    </citation>
    <scope>NUCLEOTIDE SEQUENCE</scope>
    <source>
        <strain evidence="2">UK204</strain>
    </source>
</reference>
<organism evidence="2 3">
    <name type="scientific">Funneliformis caledonium</name>
    <dbReference type="NCBI Taxonomy" id="1117310"/>
    <lineage>
        <taxon>Eukaryota</taxon>
        <taxon>Fungi</taxon>
        <taxon>Fungi incertae sedis</taxon>
        <taxon>Mucoromycota</taxon>
        <taxon>Glomeromycotina</taxon>
        <taxon>Glomeromycetes</taxon>
        <taxon>Glomerales</taxon>
        <taxon>Glomeraceae</taxon>
        <taxon>Funneliformis</taxon>
    </lineage>
</organism>
<feature type="region of interest" description="Disordered" evidence="1">
    <location>
        <begin position="79"/>
        <end position="112"/>
    </location>
</feature>
<dbReference type="Proteomes" id="UP000789570">
    <property type="component" value="Unassembled WGS sequence"/>
</dbReference>
<dbReference type="AlphaFoldDB" id="A0A9N9NVB6"/>
<sequence length="129" mass="15204">QLAAKEWVKYQTRNTNSRKFISVFNKLLDNSNEEYSESSDDKYSESSEGEYSDILYLGISNVTYYRKYGPSVSFTKAAKEMESNSDINDDEKNEDKEDKEDEDKEDEKDDFTLRMQKLEKVLNQNKKTF</sequence>
<proteinExistence type="predicted"/>
<evidence type="ECO:0000313" key="3">
    <source>
        <dbReference type="Proteomes" id="UP000789570"/>
    </source>
</evidence>
<name>A0A9N9NVB6_9GLOM</name>
<evidence type="ECO:0000256" key="1">
    <source>
        <dbReference type="SAM" id="MobiDB-lite"/>
    </source>
</evidence>
<protein>
    <submittedName>
        <fullName evidence="2">567_t:CDS:1</fullName>
    </submittedName>
</protein>
<feature type="non-terminal residue" evidence="2">
    <location>
        <position position="1"/>
    </location>
</feature>
<feature type="compositionally biased region" description="Acidic residues" evidence="1">
    <location>
        <begin position="87"/>
        <end position="109"/>
    </location>
</feature>
<dbReference type="EMBL" id="CAJVPQ010024106">
    <property type="protein sequence ID" value="CAG8764106.1"/>
    <property type="molecule type" value="Genomic_DNA"/>
</dbReference>
<evidence type="ECO:0000313" key="2">
    <source>
        <dbReference type="EMBL" id="CAG8764106.1"/>
    </source>
</evidence>
<comment type="caution">
    <text evidence="2">The sequence shown here is derived from an EMBL/GenBank/DDBJ whole genome shotgun (WGS) entry which is preliminary data.</text>
</comment>
<dbReference type="OrthoDB" id="2445810at2759"/>
<feature type="non-terminal residue" evidence="2">
    <location>
        <position position="129"/>
    </location>
</feature>